<reference evidence="2 3" key="1">
    <citation type="submission" date="2012-08" db="EMBL/GenBank/DDBJ databases">
        <title>Comparative Sequence Analysis of H. pylori isolates.</title>
        <authorList>
            <person name="Blanchard T.G."/>
            <person name="Czinn S.J."/>
            <person name="McCracken C.M."/>
            <person name="Abolude K.A."/>
            <person name="Shefchek K.S."/>
            <person name="Maroo A.M."/>
            <person name="Santana-Cruz I.S."/>
            <person name="Tallon L.J."/>
            <person name="Ficke F.W.F."/>
        </authorList>
    </citation>
    <scope>NUCLEOTIDE SEQUENCE [LARGE SCALE GENOMIC DNA]</scope>
    <source>
        <strain evidence="2 3">R018c</strain>
    </source>
</reference>
<organism evidence="2 3">
    <name type="scientific">Helicobacter pylori R018c</name>
    <dbReference type="NCBI Taxonomy" id="1145110"/>
    <lineage>
        <taxon>Bacteria</taxon>
        <taxon>Pseudomonadati</taxon>
        <taxon>Campylobacterota</taxon>
        <taxon>Epsilonproteobacteria</taxon>
        <taxon>Campylobacterales</taxon>
        <taxon>Helicobacteraceae</taxon>
        <taxon>Helicobacter</taxon>
    </lineage>
</organism>
<accession>K2K5S5</accession>
<feature type="transmembrane region" description="Helical" evidence="1">
    <location>
        <begin position="39"/>
        <end position="57"/>
    </location>
</feature>
<protein>
    <submittedName>
        <fullName evidence="2">Uncharacterized protein</fullName>
    </submittedName>
</protein>
<keyword evidence="1" id="KW-1133">Transmembrane helix</keyword>
<keyword evidence="1" id="KW-0472">Membrane</keyword>
<comment type="caution">
    <text evidence="2">The sequence shown here is derived from an EMBL/GenBank/DDBJ whole genome shotgun (WGS) entry which is preliminary data.</text>
</comment>
<name>K2K5S5_HELPX</name>
<evidence type="ECO:0000313" key="3">
    <source>
        <dbReference type="Proteomes" id="UP000002808"/>
    </source>
</evidence>
<dbReference type="EMBL" id="AMOQ01000001">
    <property type="protein sequence ID" value="EKE81952.1"/>
    <property type="molecule type" value="Genomic_DNA"/>
</dbReference>
<gene>
    <name evidence="2" type="ORF">OUC_0319</name>
</gene>
<keyword evidence="1" id="KW-0812">Transmembrane</keyword>
<sequence>MKNYHLAYAGSFILIIKNTQRHQFDYQHSIKNFYRLYKMRWNVLCLTLSIAIFQRFLRNKTLSLLQKSQKA</sequence>
<dbReference type="Proteomes" id="UP000002808">
    <property type="component" value="Unassembled WGS sequence"/>
</dbReference>
<proteinExistence type="predicted"/>
<dbReference type="PATRIC" id="fig|1145110.4.peg.310"/>
<dbReference type="AlphaFoldDB" id="K2K5S5"/>
<evidence type="ECO:0000313" key="2">
    <source>
        <dbReference type="EMBL" id="EKE81952.1"/>
    </source>
</evidence>
<evidence type="ECO:0000256" key="1">
    <source>
        <dbReference type="SAM" id="Phobius"/>
    </source>
</evidence>